<dbReference type="EMBL" id="SHAG01000057">
    <property type="protein sequence ID" value="RZO74867.1"/>
    <property type="molecule type" value="Genomic_DNA"/>
</dbReference>
<dbReference type="GO" id="GO:0160140">
    <property type="term" value="F:23S rRNA pseudouridine(1911/1915/1917) synthase activity"/>
    <property type="evidence" value="ECO:0007669"/>
    <property type="project" value="UniProtKB-EC"/>
</dbReference>
<feature type="domain" description="Pseudouridine synthase RsuA/RluA-like" evidence="7">
    <location>
        <begin position="89"/>
        <end position="239"/>
    </location>
</feature>
<dbReference type="InterPro" id="IPR036986">
    <property type="entry name" value="S4_RNA-bd_sf"/>
</dbReference>
<name>A0A520RXH4_9GAMM</name>
<dbReference type="CDD" id="cd02869">
    <property type="entry name" value="PseudoU_synth_RluA_like"/>
    <property type="match status" value="1"/>
</dbReference>
<evidence type="ECO:0000256" key="3">
    <source>
        <dbReference type="ARBA" id="ARBA00036882"/>
    </source>
</evidence>
<dbReference type="GO" id="GO:0003723">
    <property type="term" value="F:RNA binding"/>
    <property type="evidence" value="ECO:0007669"/>
    <property type="project" value="UniProtKB-KW"/>
</dbReference>
<dbReference type="PANTHER" id="PTHR21600:SF44">
    <property type="entry name" value="RIBOSOMAL LARGE SUBUNIT PSEUDOURIDINE SYNTHASE D"/>
    <property type="match status" value="1"/>
</dbReference>
<dbReference type="InterPro" id="IPR050188">
    <property type="entry name" value="RluA_PseudoU_synthase"/>
</dbReference>
<dbReference type="PROSITE" id="PS50889">
    <property type="entry name" value="S4"/>
    <property type="match status" value="1"/>
</dbReference>
<evidence type="ECO:0000256" key="1">
    <source>
        <dbReference type="ARBA" id="ARBA00010876"/>
    </source>
</evidence>
<feature type="active site" evidence="4">
    <location>
        <position position="136"/>
    </location>
</feature>
<evidence type="ECO:0000256" key="4">
    <source>
        <dbReference type="PIRSR" id="PIRSR606225-1"/>
    </source>
</evidence>
<reference evidence="8 9" key="1">
    <citation type="submission" date="2019-02" db="EMBL/GenBank/DDBJ databases">
        <title>Prokaryotic population dynamics and viral predation in marine succession experiment using metagenomics: the confinement effect.</title>
        <authorList>
            <person name="Haro-Moreno J.M."/>
            <person name="Rodriguez-Valera F."/>
            <person name="Lopez-Perez M."/>
        </authorList>
    </citation>
    <scope>NUCLEOTIDE SEQUENCE [LARGE SCALE GENOMIC DNA]</scope>
    <source>
        <strain evidence="8">MED-G157</strain>
    </source>
</reference>
<dbReference type="EC" id="5.4.99.-" evidence="6"/>
<organism evidence="8 9">
    <name type="scientific">OM182 bacterium</name>
    <dbReference type="NCBI Taxonomy" id="2510334"/>
    <lineage>
        <taxon>Bacteria</taxon>
        <taxon>Pseudomonadati</taxon>
        <taxon>Pseudomonadota</taxon>
        <taxon>Gammaproteobacteria</taxon>
        <taxon>OMG group</taxon>
        <taxon>OM182 clade</taxon>
    </lineage>
</organism>
<dbReference type="Gene3D" id="3.30.2350.10">
    <property type="entry name" value="Pseudouridine synthase"/>
    <property type="match status" value="1"/>
</dbReference>
<comment type="caution">
    <text evidence="8">The sequence shown here is derived from an EMBL/GenBank/DDBJ whole genome shotgun (WGS) entry which is preliminary data.</text>
</comment>
<dbReference type="GO" id="GO:0000455">
    <property type="term" value="P:enzyme-directed rRNA pseudouridine synthesis"/>
    <property type="evidence" value="ECO:0007669"/>
    <property type="project" value="TreeGrafter"/>
</dbReference>
<dbReference type="NCBIfam" id="TIGR00005">
    <property type="entry name" value="rluA_subfam"/>
    <property type="match status" value="1"/>
</dbReference>
<dbReference type="Pfam" id="PF00849">
    <property type="entry name" value="PseudoU_synth_2"/>
    <property type="match status" value="1"/>
</dbReference>
<keyword evidence="5" id="KW-0694">RNA-binding</keyword>
<dbReference type="AlphaFoldDB" id="A0A520RXH4"/>
<dbReference type="InterPro" id="IPR020103">
    <property type="entry name" value="PsdUridine_synth_cat_dom_sf"/>
</dbReference>
<dbReference type="CDD" id="cd00165">
    <property type="entry name" value="S4"/>
    <property type="match status" value="1"/>
</dbReference>
<evidence type="ECO:0000313" key="9">
    <source>
        <dbReference type="Proteomes" id="UP000316199"/>
    </source>
</evidence>
<comment type="similarity">
    <text evidence="1 6">Belongs to the pseudouridine synthase RluA family.</text>
</comment>
<dbReference type="SUPFAM" id="SSF55120">
    <property type="entry name" value="Pseudouridine synthase"/>
    <property type="match status" value="1"/>
</dbReference>
<dbReference type="InterPro" id="IPR006224">
    <property type="entry name" value="PsdUridine_synth_RluA-like_CS"/>
</dbReference>
<dbReference type="InterPro" id="IPR006225">
    <property type="entry name" value="PsdUridine_synth_RluC/D"/>
</dbReference>
<evidence type="ECO:0000259" key="7">
    <source>
        <dbReference type="Pfam" id="PF00849"/>
    </source>
</evidence>
<dbReference type="NCBIfam" id="NF008385">
    <property type="entry name" value="PRK11180.1"/>
    <property type="match status" value="1"/>
</dbReference>
<dbReference type="PROSITE" id="PS01129">
    <property type="entry name" value="PSI_RLU"/>
    <property type="match status" value="1"/>
</dbReference>
<protein>
    <recommendedName>
        <fullName evidence="6">Pseudouridine synthase</fullName>
        <ecNumber evidence="6">5.4.99.-</ecNumber>
    </recommendedName>
</protein>
<dbReference type="Proteomes" id="UP000316199">
    <property type="component" value="Unassembled WGS sequence"/>
</dbReference>
<accession>A0A520RXH4</accession>
<keyword evidence="2 6" id="KW-0413">Isomerase</keyword>
<dbReference type="PANTHER" id="PTHR21600">
    <property type="entry name" value="MITOCHONDRIAL RNA PSEUDOURIDINE SYNTHASE"/>
    <property type="match status" value="1"/>
</dbReference>
<proteinExistence type="inferred from homology"/>
<evidence type="ECO:0000256" key="6">
    <source>
        <dbReference type="RuleBase" id="RU362028"/>
    </source>
</evidence>
<dbReference type="Gene3D" id="3.10.290.10">
    <property type="entry name" value="RNA-binding S4 domain"/>
    <property type="match status" value="1"/>
</dbReference>
<comment type="function">
    <text evidence="6">Responsible for synthesis of pseudouridine from uracil.</text>
</comment>
<sequence>MAKIQREVFVPESLAYKRLDHIAAILLPEYSRNRIQFWIKSGALIVNEQSRRASDKLIGGERICLDVTLENLEAQPEEIDLEIVYEDHDLLVVNKSAGIVVHPGAGNRSGTLLNGLLFHEKSLSQVPGGGLVHRLDKGTTGLMVVAKNLETQAHLVSQLQARTVKRIYEAVVIGKPNLPGKIDAPIGRHKVQRTKMTVRHDGRSAITRYKILRYFAAHSYLELRLETGRTHQIRVHMQHLGFPLLGDGAYGGHNRILIGSEVAEQEFLDQFSRPALHAKKLSLVHPTLNEEVGWEVDTPSDMVGLLLCLGDHQSRTEI</sequence>
<gene>
    <name evidence="8" type="primary">rluD</name>
    <name evidence="8" type="ORF">EVA68_08270</name>
</gene>
<evidence type="ECO:0000313" key="8">
    <source>
        <dbReference type="EMBL" id="RZO74867.1"/>
    </source>
</evidence>
<evidence type="ECO:0000256" key="2">
    <source>
        <dbReference type="ARBA" id="ARBA00023235"/>
    </source>
</evidence>
<comment type="catalytic activity">
    <reaction evidence="3">
        <text>uridine(1911/1915/1917) in 23S rRNA = pseudouridine(1911/1915/1917) in 23S rRNA</text>
        <dbReference type="Rhea" id="RHEA:42524"/>
        <dbReference type="Rhea" id="RHEA-COMP:10097"/>
        <dbReference type="Rhea" id="RHEA-COMP:10098"/>
        <dbReference type="ChEBI" id="CHEBI:65314"/>
        <dbReference type="ChEBI" id="CHEBI:65315"/>
        <dbReference type="EC" id="5.4.99.23"/>
    </reaction>
</comment>
<evidence type="ECO:0000256" key="5">
    <source>
        <dbReference type="PROSITE-ProRule" id="PRU00182"/>
    </source>
</evidence>
<dbReference type="InterPro" id="IPR006145">
    <property type="entry name" value="PsdUridine_synth_RsuA/RluA"/>
</dbReference>
<comment type="catalytic activity">
    <reaction evidence="6">
        <text>a uridine in RNA = a pseudouridine in RNA</text>
        <dbReference type="Rhea" id="RHEA:48348"/>
        <dbReference type="Rhea" id="RHEA-COMP:12068"/>
        <dbReference type="Rhea" id="RHEA-COMP:12069"/>
        <dbReference type="ChEBI" id="CHEBI:65314"/>
        <dbReference type="ChEBI" id="CHEBI:65315"/>
    </reaction>
</comment>